<feature type="compositionally biased region" description="Basic and acidic residues" evidence="1">
    <location>
        <begin position="120"/>
        <end position="151"/>
    </location>
</feature>
<evidence type="ECO:0000313" key="2">
    <source>
        <dbReference type="EMBL" id="KAH8022787.1"/>
    </source>
</evidence>
<proteinExistence type="predicted"/>
<gene>
    <name evidence="2" type="ORF">HPB51_005085</name>
</gene>
<evidence type="ECO:0000313" key="3">
    <source>
        <dbReference type="Proteomes" id="UP000821866"/>
    </source>
</evidence>
<reference evidence="2" key="2">
    <citation type="submission" date="2021-09" db="EMBL/GenBank/DDBJ databases">
        <authorList>
            <person name="Jia N."/>
            <person name="Wang J."/>
            <person name="Shi W."/>
            <person name="Du L."/>
            <person name="Sun Y."/>
            <person name="Zhan W."/>
            <person name="Jiang J."/>
            <person name="Wang Q."/>
            <person name="Zhang B."/>
            <person name="Ji P."/>
            <person name="Sakyi L.B."/>
            <person name="Cui X."/>
            <person name="Yuan T."/>
            <person name="Jiang B."/>
            <person name="Yang W."/>
            <person name="Lam T.T.-Y."/>
            <person name="Chang Q."/>
            <person name="Ding S."/>
            <person name="Wang X."/>
            <person name="Zhu J."/>
            <person name="Ruan X."/>
            <person name="Zhao L."/>
            <person name="Wei J."/>
            <person name="Que T."/>
            <person name="Du C."/>
            <person name="Cheng J."/>
            <person name="Dai P."/>
            <person name="Han X."/>
            <person name="Huang E."/>
            <person name="Gao Y."/>
            <person name="Liu J."/>
            <person name="Shao H."/>
            <person name="Ye R."/>
            <person name="Li L."/>
            <person name="Wei W."/>
            <person name="Wang X."/>
            <person name="Wang C."/>
            <person name="Huo Q."/>
            <person name="Li W."/>
            <person name="Guo W."/>
            <person name="Chen H."/>
            <person name="Chen S."/>
            <person name="Zhou L."/>
            <person name="Zhou L."/>
            <person name="Ni X."/>
            <person name="Tian J."/>
            <person name="Zhou Y."/>
            <person name="Sheng Y."/>
            <person name="Liu T."/>
            <person name="Pan Y."/>
            <person name="Xia L."/>
            <person name="Li J."/>
            <person name="Zhao F."/>
            <person name="Cao W."/>
        </authorList>
    </citation>
    <scope>NUCLEOTIDE SEQUENCE</scope>
    <source>
        <strain evidence="2">Rmic-2018</strain>
        <tissue evidence="2">Larvae</tissue>
    </source>
</reference>
<name>A0A9J6DL97_RHIMP</name>
<feature type="region of interest" description="Disordered" evidence="1">
    <location>
        <begin position="78"/>
        <end position="184"/>
    </location>
</feature>
<reference evidence="2" key="1">
    <citation type="journal article" date="2020" name="Cell">
        <title>Large-Scale Comparative Analyses of Tick Genomes Elucidate Their Genetic Diversity and Vector Capacities.</title>
        <authorList>
            <consortium name="Tick Genome and Microbiome Consortium (TIGMIC)"/>
            <person name="Jia N."/>
            <person name="Wang J."/>
            <person name="Shi W."/>
            <person name="Du L."/>
            <person name="Sun Y."/>
            <person name="Zhan W."/>
            <person name="Jiang J.F."/>
            <person name="Wang Q."/>
            <person name="Zhang B."/>
            <person name="Ji P."/>
            <person name="Bell-Sakyi L."/>
            <person name="Cui X.M."/>
            <person name="Yuan T.T."/>
            <person name="Jiang B.G."/>
            <person name="Yang W.F."/>
            <person name="Lam T.T."/>
            <person name="Chang Q.C."/>
            <person name="Ding S.J."/>
            <person name="Wang X.J."/>
            <person name="Zhu J.G."/>
            <person name="Ruan X.D."/>
            <person name="Zhao L."/>
            <person name="Wei J.T."/>
            <person name="Ye R.Z."/>
            <person name="Que T.C."/>
            <person name="Du C.H."/>
            <person name="Zhou Y.H."/>
            <person name="Cheng J.X."/>
            <person name="Dai P.F."/>
            <person name="Guo W.B."/>
            <person name="Han X.H."/>
            <person name="Huang E.J."/>
            <person name="Li L.F."/>
            <person name="Wei W."/>
            <person name="Gao Y.C."/>
            <person name="Liu J.Z."/>
            <person name="Shao H.Z."/>
            <person name="Wang X."/>
            <person name="Wang C.C."/>
            <person name="Yang T.C."/>
            <person name="Huo Q.B."/>
            <person name="Li W."/>
            <person name="Chen H.Y."/>
            <person name="Chen S.E."/>
            <person name="Zhou L.G."/>
            <person name="Ni X.B."/>
            <person name="Tian J.H."/>
            <person name="Sheng Y."/>
            <person name="Liu T."/>
            <person name="Pan Y.S."/>
            <person name="Xia L.Y."/>
            <person name="Li J."/>
            <person name="Zhao F."/>
            <person name="Cao W.C."/>
        </authorList>
    </citation>
    <scope>NUCLEOTIDE SEQUENCE</scope>
    <source>
        <strain evidence="2">Rmic-2018</strain>
    </source>
</reference>
<accession>A0A9J6DL97</accession>
<dbReference type="EMBL" id="JABSTU010000008">
    <property type="protein sequence ID" value="KAH8022787.1"/>
    <property type="molecule type" value="Genomic_DNA"/>
</dbReference>
<sequence>MVICVARGIAKLTGGKAIVMPTNFSNEYKHESKGTTLAYFEEIVEINNTSTEGLSLKEARKLLEASKERLQLVLQREDMCKPSLPQPTEERATTQNLYVQQPTRADDKNNLSRSVPSAPERWECEREGARGDRREKSNIAEEKRGYSREGVGETLEGGSVFSSPWRPWQRPIRVRPAQSGVEKR</sequence>
<dbReference type="VEuPathDB" id="VectorBase:LOC119172475"/>
<dbReference type="Proteomes" id="UP000821866">
    <property type="component" value="Chromosome 6"/>
</dbReference>
<feature type="compositionally biased region" description="Polar residues" evidence="1">
    <location>
        <begin position="93"/>
        <end position="103"/>
    </location>
</feature>
<evidence type="ECO:0000256" key="1">
    <source>
        <dbReference type="SAM" id="MobiDB-lite"/>
    </source>
</evidence>
<dbReference type="Gene3D" id="2.30.42.10">
    <property type="match status" value="1"/>
</dbReference>
<organism evidence="2 3">
    <name type="scientific">Rhipicephalus microplus</name>
    <name type="common">Cattle tick</name>
    <name type="synonym">Boophilus microplus</name>
    <dbReference type="NCBI Taxonomy" id="6941"/>
    <lineage>
        <taxon>Eukaryota</taxon>
        <taxon>Metazoa</taxon>
        <taxon>Ecdysozoa</taxon>
        <taxon>Arthropoda</taxon>
        <taxon>Chelicerata</taxon>
        <taxon>Arachnida</taxon>
        <taxon>Acari</taxon>
        <taxon>Parasitiformes</taxon>
        <taxon>Ixodida</taxon>
        <taxon>Ixodoidea</taxon>
        <taxon>Ixodidae</taxon>
        <taxon>Rhipicephalinae</taxon>
        <taxon>Rhipicephalus</taxon>
        <taxon>Boophilus</taxon>
    </lineage>
</organism>
<keyword evidence="3" id="KW-1185">Reference proteome</keyword>
<dbReference type="InterPro" id="IPR036034">
    <property type="entry name" value="PDZ_sf"/>
</dbReference>
<dbReference type="SUPFAM" id="SSF50156">
    <property type="entry name" value="PDZ domain-like"/>
    <property type="match status" value="1"/>
</dbReference>
<dbReference type="AlphaFoldDB" id="A0A9J6DL97"/>
<comment type="caution">
    <text evidence="2">The sequence shown here is derived from an EMBL/GenBank/DDBJ whole genome shotgun (WGS) entry which is preliminary data.</text>
</comment>
<protein>
    <submittedName>
        <fullName evidence="2">Uncharacterized protein</fullName>
    </submittedName>
</protein>